<feature type="coiled-coil region" evidence="1">
    <location>
        <begin position="36"/>
        <end position="85"/>
    </location>
</feature>
<dbReference type="PANTHER" id="PTHR46586:SF3">
    <property type="entry name" value="ANKYRIN REPEAT-CONTAINING PROTEIN"/>
    <property type="match status" value="1"/>
</dbReference>
<dbReference type="AlphaFoldDB" id="A0AAX4PKG4"/>
<keyword evidence="4" id="KW-1185">Reference proteome</keyword>
<gene>
    <name evidence="3" type="ORF">HKI87_15g79460</name>
</gene>
<dbReference type="EMBL" id="CP151515">
    <property type="protein sequence ID" value="WZN66381.1"/>
    <property type="molecule type" value="Genomic_DNA"/>
</dbReference>
<organism evidence="3 4">
    <name type="scientific">Chloropicon roscoffensis</name>
    <dbReference type="NCBI Taxonomy" id="1461544"/>
    <lineage>
        <taxon>Eukaryota</taxon>
        <taxon>Viridiplantae</taxon>
        <taxon>Chlorophyta</taxon>
        <taxon>Chloropicophyceae</taxon>
        <taxon>Chloropicales</taxon>
        <taxon>Chloropicaceae</taxon>
        <taxon>Chloropicon</taxon>
    </lineage>
</organism>
<feature type="region of interest" description="Disordered" evidence="2">
    <location>
        <begin position="1"/>
        <end position="20"/>
    </location>
</feature>
<evidence type="ECO:0000313" key="4">
    <source>
        <dbReference type="Proteomes" id="UP001472866"/>
    </source>
</evidence>
<dbReference type="InterPro" id="IPR036770">
    <property type="entry name" value="Ankyrin_rpt-contain_sf"/>
</dbReference>
<name>A0AAX4PKG4_9CHLO</name>
<evidence type="ECO:0008006" key="5">
    <source>
        <dbReference type="Google" id="ProtNLM"/>
    </source>
</evidence>
<accession>A0AAX4PKG4</accession>
<dbReference type="InterPro" id="IPR052050">
    <property type="entry name" value="SecEffector_AnkRepeat"/>
</dbReference>
<dbReference type="SUPFAM" id="SSF48403">
    <property type="entry name" value="Ankyrin repeat"/>
    <property type="match status" value="1"/>
</dbReference>
<dbReference type="CDD" id="cd09917">
    <property type="entry name" value="F-box_SF"/>
    <property type="match status" value="1"/>
</dbReference>
<evidence type="ECO:0000256" key="1">
    <source>
        <dbReference type="SAM" id="Coils"/>
    </source>
</evidence>
<reference evidence="3 4" key="1">
    <citation type="submission" date="2024-03" db="EMBL/GenBank/DDBJ databases">
        <title>Complete genome sequence of the green alga Chloropicon roscoffensis RCC1871.</title>
        <authorList>
            <person name="Lemieux C."/>
            <person name="Pombert J.-F."/>
            <person name="Otis C."/>
            <person name="Turmel M."/>
        </authorList>
    </citation>
    <scope>NUCLEOTIDE SEQUENCE [LARGE SCALE GENOMIC DNA]</scope>
    <source>
        <strain evidence="3 4">RCC1871</strain>
    </source>
</reference>
<dbReference type="PANTHER" id="PTHR46586">
    <property type="entry name" value="ANKYRIN REPEAT-CONTAINING PROTEIN"/>
    <property type="match status" value="1"/>
</dbReference>
<evidence type="ECO:0000313" key="3">
    <source>
        <dbReference type="EMBL" id="WZN66381.1"/>
    </source>
</evidence>
<evidence type="ECO:0000256" key="2">
    <source>
        <dbReference type="SAM" id="MobiDB-lite"/>
    </source>
</evidence>
<keyword evidence="1" id="KW-0175">Coiled coil</keyword>
<dbReference type="Proteomes" id="UP001472866">
    <property type="component" value="Chromosome 15"/>
</dbReference>
<proteinExistence type="predicted"/>
<dbReference type="Gene3D" id="1.25.40.20">
    <property type="entry name" value="Ankyrin repeat-containing domain"/>
    <property type="match status" value="1"/>
</dbReference>
<sequence length="343" mass="39686">MTRGAGEPSAKRAKKDKEDPLVRRRNELLLGVANARAEGMRLVREAEEEVERLKREAEEKAERLKREAEEEAERLKREAEEYLAKHIPSVCADLEDENRNELLGKLPLELWEKIVDEYVQQNDLLALAMTCRFFRDTTKDLSRKLETNLKLESGKVKSHSLGWFRWVCDTFEIPPGFQHGVRERVEGAVYEGDLVNYAAFQGSVEILRWLVEEKGWELNRETDWFVGQGGSVEVMEYLVDRGYEFTSGAGCGVAKGGHLEALKWLRGLDPPCPWGDNTCCWAARRGHLDVLKWLRDEDPPCPWSKSQCRWEASYCGHQHVVKWINQREDETDVEYSDDDISDW</sequence>
<protein>
    <recommendedName>
        <fullName evidence="5">F-box domain-containing protein</fullName>
    </recommendedName>
</protein>